<dbReference type="RefSeq" id="WP_359041396.1">
    <property type="nucleotide sequence ID" value="NZ_JBEZVI010000010.1"/>
</dbReference>
<reference evidence="2 3" key="1">
    <citation type="submission" date="2024-06" db="EMBL/GenBank/DDBJ databases">
        <title>The Natural Products Discovery Center: Release of the First 8490 Sequenced Strains for Exploring Actinobacteria Biosynthetic Diversity.</title>
        <authorList>
            <person name="Kalkreuter E."/>
            <person name="Kautsar S.A."/>
            <person name="Yang D."/>
            <person name="Bader C.D."/>
            <person name="Teijaro C.N."/>
            <person name="Fluegel L."/>
            <person name="Davis C.M."/>
            <person name="Simpson J.R."/>
            <person name="Lauterbach L."/>
            <person name="Steele A.D."/>
            <person name="Gui C."/>
            <person name="Meng S."/>
            <person name="Li G."/>
            <person name="Viehrig K."/>
            <person name="Ye F."/>
            <person name="Su P."/>
            <person name="Kiefer A.F."/>
            <person name="Nichols A."/>
            <person name="Cepeda A.J."/>
            <person name="Yan W."/>
            <person name="Fan B."/>
            <person name="Jiang Y."/>
            <person name="Adhikari A."/>
            <person name="Zheng C.-J."/>
            <person name="Schuster L."/>
            <person name="Cowan T.M."/>
            <person name="Smanski M.J."/>
            <person name="Chevrette M.G."/>
            <person name="De Carvalho L.P.S."/>
            <person name="Shen B."/>
        </authorList>
    </citation>
    <scope>NUCLEOTIDE SEQUENCE [LARGE SCALE GENOMIC DNA]</scope>
    <source>
        <strain evidence="2 3">NPDC033039</strain>
    </source>
</reference>
<accession>A0ABV2Z027</accession>
<proteinExistence type="predicted"/>
<feature type="compositionally biased region" description="Low complexity" evidence="1">
    <location>
        <begin position="222"/>
        <end position="235"/>
    </location>
</feature>
<feature type="compositionally biased region" description="Low complexity" evidence="1">
    <location>
        <begin position="18"/>
        <end position="31"/>
    </location>
</feature>
<feature type="compositionally biased region" description="Pro residues" evidence="1">
    <location>
        <begin position="187"/>
        <end position="200"/>
    </location>
</feature>
<feature type="compositionally biased region" description="Gly residues" evidence="1">
    <location>
        <begin position="236"/>
        <end position="246"/>
    </location>
</feature>
<feature type="region of interest" description="Disordered" evidence="1">
    <location>
        <begin position="220"/>
        <end position="272"/>
    </location>
</feature>
<sequence>MTQPDPNSNSGAGGSGSDGSSSADSGSGSAPGEPPEPTASPASGPSVPPRPRSRPSAPGTGPASPEEDATTAVLRRVPVGAEDGAPRAGAPGTTSASAFAGSPEAAPAPERAPAPPRVPSAAPVRTSASATPAPDPAIPVRGPGGALPPPPRPVAPPVVPPVDTVPRPGRAGAAARPASAPAAPARPTAPPAPAAPPRPAAAPGFRDTAAYHLARSQGLWAPGGAAPRARAATRGPGTGLPPGRTGGPFRPRTPLPPQAAGPLGPPRPLSAPRRPLSRAFAAAACLVLGTGLLCGAVAGSWLTEGADTRTAAQIAYDNGRDAWHNAPVDALFPPVVDGLGAGPGGSDRRWTRVAVAPDRACAGAENPELAKALAPAGCVRQLRATYLDATRTDLVTVGVRTARADQDTMKALRHHFAAKGLADDADLMPRTYAPEDTPAASFGADRRATWTVRVLTDIPVVVSAVAGFADGRTVTPPQPAADAVRPGTTTVAAEAGLGHDAEGLADRIEATFRAAAGSTTRTTEASP</sequence>
<feature type="compositionally biased region" description="Low complexity" evidence="1">
    <location>
        <begin position="1"/>
        <end position="10"/>
    </location>
</feature>
<evidence type="ECO:0000256" key="1">
    <source>
        <dbReference type="SAM" id="MobiDB-lite"/>
    </source>
</evidence>
<feature type="compositionally biased region" description="Low complexity" evidence="1">
    <location>
        <begin position="161"/>
        <end position="186"/>
    </location>
</feature>
<dbReference type="EMBL" id="JBEZVI010000010">
    <property type="protein sequence ID" value="MEU3711347.1"/>
    <property type="molecule type" value="Genomic_DNA"/>
</dbReference>
<feature type="compositionally biased region" description="Pro residues" evidence="1">
    <location>
        <begin position="251"/>
        <end position="269"/>
    </location>
</feature>
<gene>
    <name evidence="2" type="ORF">AB0E61_14780</name>
</gene>
<name>A0ABV2Z027_9ACTN</name>
<evidence type="ECO:0000313" key="2">
    <source>
        <dbReference type="EMBL" id="MEU3711347.1"/>
    </source>
</evidence>
<organism evidence="2 3">
    <name type="scientific">Streptomyces catenulae</name>
    <dbReference type="NCBI Taxonomy" id="66875"/>
    <lineage>
        <taxon>Bacteria</taxon>
        <taxon>Bacillati</taxon>
        <taxon>Actinomycetota</taxon>
        <taxon>Actinomycetes</taxon>
        <taxon>Kitasatosporales</taxon>
        <taxon>Streptomycetaceae</taxon>
        <taxon>Streptomyces</taxon>
    </lineage>
</organism>
<evidence type="ECO:0000313" key="3">
    <source>
        <dbReference type="Proteomes" id="UP001550853"/>
    </source>
</evidence>
<feature type="compositionally biased region" description="Low complexity" evidence="1">
    <location>
        <begin position="119"/>
        <end position="132"/>
    </location>
</feature>
<protein>
    <recommendedName>
        <fullName evidence="4">IgA FC receptor</fullName>
    </recommendedName>
</protein>
<feature type="region of interest" description="Disordered" evidence="1">
    <location>
        <begin position="1"/>
        <end position="204"/>
    </location>
</feature>
<dbReference type="Proteomes" id="UP001550853">
    <property type="component" value="Unassembled WGS sequence"/>
</dbReference>
<keyword evidence="3" id="KW-1185">Reference proteome</keyword>
<comment type="caution">
    <text evidence="2">The sequence shown here is derived from an EMBL/GenBank/DDBJ whole genome shotgun (WGS) entry which is preliminary data.</text>
</comment>
<feature type="compositionally biased region" description="Pro residues" evidence="1">
    <location>
        <begin position="146"/>
        <end position="160"/>
    </location>
</feature>
<feature type="compositionally biased region" description="Low complexity" evidence="1">
    <location>
        <begin position="95"/>
        <end position="109"/>
    </location>
</feature>
<evidence type="ECO:0008006" key="4">
    <source>
        <dbReference type="Google" id="ProtNLM"/>
    </source>
</evidence>